<protein>
    <submittedName>
        <fullName evidence="2">Uncharacterized protein</fullName>
    </submittedName>
</protein>
<comment type="caution">
    <text evidence="2">The sequence shown here is derived from an EMBL/GenBank/DDBJ whole genome shotgun (WGS) entry which is preliminary data.</text>
</comment>
<evidence type="ECO:0000313" key="3">
    <source>
        <dbReference type="Proteomes" id="UP000265520"/>
    </source>
</evidence>
<dbReference type="Proteomes" id="UP000265520">
    <property type="component" value="Unassembled WGS sequence"/>
</dbReference>
<reference evidence="2 3" key="1">
    <citation type="journal article" date="2018" name="Front. Plant Sci.">
        <title>Red Clover (Trifolium pratense) and Zigzag Clover (T. medium) - A Picture of Genomic Similarities and Differences.</title>
        <authorList>
            <person name="Dluhosova J."/>
            <person name="Istvanek J."/>
            <person name="Nedelnik J."/>
            <person name="Repkova J."/>
        </authorList>
    </citation>
    <scope>NUCLEOTIDE SEQUENCE [LARGE SCALE GENOMIC DNA]</scope>
    <source>
        <strain evidence="3">cv. 10/8</strain>
        <tissue evidence="2">Leaf</tissue>
    </source>
</reference>
<keyword evidence="3" id="KW-1185">Reference proteome</keyword>
<accession>A0A392V0Z4</accession>
<dbReference type="EMBL" id="LXQA011000014">
    <property type="protein sequence ID" value="MCI80635.1"/>
    <property type="molecule type" value="Genomic_DNA"/>
</dbReference>
<sequence>MALMLQQSRGLSLKMPPTSLVSG</sequence>
<feature type="region of interest" description="Disordered" evidence="1">
    <location>
        <begin position="1"/>
        <end position="23"/>
    </location>
</feature>
<name>A0A392V0Z4_9FABA</name>
<organism evidence="2 3">
    <name type="scientific">Trifolium medium</name>
    <dbReference type="NCBI Taxonomy" id="97028"/>
    <lineage>
        <taxon>Eukaryota</taxon>
        <taxon>Viridiplantae</taxon>
        <taxon>Streptophyta</taxon>
        <taxon>Embryophyta</taxon>
        <taxon>Tracheophyta</taxon>
        <taxon>Spermatophyta</taxon>
        <taxon>Magnoliopsida</taxon>
        <taxon>eudicotyledons</taxon>
        <taxon>Gunneridae</taxon>
        <taxon>Pentapetalae</taxon>
        <taxon>rosids</taxon>
        <taxon>fabids</taxon>
        <taxon>Fabales</taxon>
        <taxon>Fabaceae</taxon>
        <taxon>Papilionoideae</taxon>
        <taxon>50 kb inversion clade</taxon>
        <taxon>NPAAA clade</taxon>
        <taxon>Hologalegina</taxon>
        <taxon>IRL clade</taxon>
        <taxon>Trifolieae</taxon>
        <taxon>Trifolium</taxon>
    </lineage>
</organism>
<feature type="non-terminal residue" evidence="2">
    <location>
        <position position="23"/>
    </location>
</feature>
<proteinExistence type="predicted"/>
<evidence type="ECO:0000313" key="2">
    <source>
        <dbReference type="EMBL" id="MCI80635.1"/>
    </source>
</evidence>
<feature type="compositionally biased region" description="Polar residues" evidence="1">
    <location>
        <begin position="1"/>
        <end position="10"/>
    </location>
</feature>
<dbReference type="AlphaFoldDB" id="A0A392V0Z4"/>
<evidence type="ECO:0000256" key="1">
    <source>
        <dbReference type="SAM" id="MobiDB-lite"/>
    </source>
</evidence>